<reference evidence="6" key="1">
    <citation type="submission" date="2019-03" db="EMBL/GenBank/DDBJ databases">
        <title>Long read genome sequence of the mycoparasitic Pythium oligandrum ATCC 38472 isolated from sugarbeet rhizosphere.</title>
        <authorList>
            <person name="Gaulin E."/>
        </authorList>
    </citation>
    <scope>NUCLEOTIDE SEQUENCE</scope>
    <source>
        <strain evidence="6">ATCC 38472_TT</strain>
    </source>
</reference>
<evidence type="ECO:0000256" key="2">
    <source>
        <dbReference type="ARBA" id="ARBA00022692"/>
    </source>
</evidence>
<dbReference type="PANTHER" id="PTHR19317">
    <property type="entry name" value="PRENYLATED RAB ACCEPTOR 1-RELATED"/>
    <property type="match status" value="1"/>
</dbReference>
<keyword evidence="2 5" id="KW-0812">Transmembrane</keyword>
<comment type="caution">
    <text evidence="6">The sequence shown here is derived from an EMBL/GenBank/DDBJ whole genome shotgun (WGS) entry which is preliminary data.</text>
</comment>
<dbReference type="OrthoDB" id="63113at2759"/>
<dbReference type="InterPro" id="IPR004895">
    <property type="entry name" value="Prenylated_rab_accept_PRA1"/>
</dbReference>
<evidence type="ECO:0000313" key="7">
    <source>
        <dbReference type="Proteomes" id="UP000794436"/>
    </source>
</evidence>
<protein>
    <recommendedName>
        <fullName evidence="5">PRA1 family protein</fullName>
    </recommendedName>
</protein>
<dbReference type="EMBL" id="SPLM01000108">
    <property type="protein sequence ID" value="TMW60591.1"/>
    <property type="molecule type" value="Genomic_DNA"/>
</dbReference>
<keyword evidence="4 5" id="KW-0472">Membrane</keyword>
<dbReference type="AlphaFoldDB" id="A0A8K1CC34"/>
<name>A0A8K1CC34_PYTOL</name>
<evidence type="ECO:0000256" key="5">
    <source>
        <dbReference type="RuleBase" id="RU363107"/>
    </source>
</evidence>
<feature type="transmembrane region" description="Helical" evidence="5">
    <location>
        <begin position="131"/>
        <end position="152"/>
    </location>
</feature>
<proteinExistence type="inferred from homology"/>
<feature type="transmembrane region" description="Helical" evidence="5">
    <location>
        <begin position="67"/>
        <end position="86"/>
    </location>
</feature>
<evidence type="ECO:0000313" key="6">
    <source>
        <dbReference type="EMBL" id="TMW60591.1"/>
    </source>
</evidence>
<evidence type="ECO:0000256" key="4">
    <source>
        <dbReference type="ARBA" id="ARBA00023136"/>
    </source>
</evidence>
<dbReference type="GO" id="GO:0005794">
    <property type="term" value="C:Golgi apparatus"/>
    <property type="evidence" value="ECO:0007669"/>
    <property type="project" value="TreeGrafter"/>
</dbReference>
<comment type="similarity">
    <text evidence="5">Belongs to the PRA1 family.</text>
</comment>
<evidence type="ECO:0000256" key="3">
    <source>
        <dbReference type="ARBA" id="ARBA00022989"/>
    </source>
</evidence>
<evidence type="ECO:0000256" key="1">
    <source>
        <dbReference type="ARBA" id="ARBA00004141"/>
    </source>
</evidence>
<dbReference type="PANTHER" id="PTHR19317:SF0">
    <property type="entry name" value="PRENYLATED RAB ACCEPTOR PROTEIN 1"/>
    <property type="match status" value="1"/>
</dbReference>
<dbReference type="Pfam" id="PF03208">
    <property type="entry name" value="PRA1"/>
    <property type="match status" value="1"/>
</dbReference>
<dbReference type="GO" id="GO:0016020">
    <property type="term" value="C:membrane"/>
    <property type="evidence" value="ECO:0007669"/>
    <property type="project" value="UniProtKB-SubCell"/>
</dbReference>
<gene>
    <name evidence="6" type="ORF">Poli38472_000633</name>
</gene>
<keyword evidence="7" id="KW-1185">Reference proteome</keyword>
<accession>A0A8K1CC34</accession>
<organism evidence="6 7">
    <name type="scientific">Pythium oligandrum</name>
    <name type="common">Mycoparasitic fungus</name>
    <dbReference type="NCBI Taxonomy" id="41045"/>
    <lineage>
        <taxon>Eukaryota</taxon>
        <taxon>Sar</taxon>
        <taxon>Stramenopiles</taxon>
        <taxon>Oomycota</taxon>
        <taxon>Peronosporomycetes</taxon>
        <taxon>Pythiales</taxon>
        <taxon>Pythiaceae</taxon>
        <taxon>Pythium</taxon>
    </lineage>
</organism>
<dbReference type="Proteomes" id="UP000794436">
    <property type="component" value="Unassembled WGS sequence"/>
</dbReference>
<keyword evidence="3 5" id="KW-1133">Transmembrane helix</keyword>
<comment type="subcellular location">
    <subcellularLocation>
        <location evidence="1 5">Membrane</location>
        <topology evidence="1 5">Multi-pass membrane protein</topology>
    </subcellularLocation>
</comment>
<sequence>MKDMKVADGTITVEVNPGAINKVKDNLLQAINIRNVRGLAVFFGFGEEKPFNLPSKEVLTTRTRKNAAFFATNYAVLAALVGVVTILMNPLFLFVLMCLAGFWFYGSSAGTDEQGQIIIMGRPVTPEQRKLGMTVISLVIIIVFGGSIFFSICTASVALATAHAVLRDCPIVRDEDELGFLTGEANKIDDTV</sequence>